<accession>A0A177ED62</accession>
<keyword evidence="3" id="KW-1185">Reference proteome</keyword>
<name>A0A177ED62_9MICR</name>
<proteinExistence type="predicted"/>
<dbReference type="GeneID" id="93647149"/>
<evidence type="ECO:0000256" key="1">
    <source>
        <dbReference type="SAM" id="Coils"/>
    </source>
</evidence>
<protein>
    <submittedName>
        <fullName evidence="2">Uncharacterized protein</fullName>
    </submittedName>
</protein>
<reference evidence="2 3" key="1">
    <citation type="submission" date="2016-02" db="EMBL/GenBank/DDBJ databases">
        <title>Discovery of a natural microsporidian pathogen with a broad tissue tropism in Caenorhabditis elegans.</title>
        <authorList>
            <person name="Luallen R.J."/>
            <person name="Reinke A.W."/>
            <person name="Tong L."/>
            <person name="Botts M.R."/>
            <person name="Felix M.-A."/>
            <person name="Troemel E.R."/>
        </authorList>
    </citation>
    <scope>NUCLEOTIDE SEQUENCE [LARGE SCALE GENOMIC DNA]</scope>
    <source>
        <strain evidence="2 3">JUm2807</strain>
    </source>
</reference>
<dbReference type="AlphaFoldDB" id="A0A177ED62"/>
<dbReference type="VEuPathDB" id="MicrosporidiaDB:NEDG_00799"/>
<dbReference type="RefSeq" id="XP_067544314.1">
    <property type="nucleotide sequence ID" value="XM_067688217.1"/>
</dbReference>
<comment type="caution">
    <text evidence="2">The sequence shown here is derived from an EMBL/GenBank/DDBJ whole genome shotgun (WGS) entry which is preliminary data.</text>
</comment>
<gene>
    <name evidence="2" type="ORF">NEDG_00799</name>
</gene>
<organism evidence="2 3">
    <name type="scientific">Nematocida displodere</name>
    <dbReference type="NCBI Taxonomy" id="1805483"/>
    <lineage>
        <taxon>Eukaryota</taxon>
        <taxon>Fungi</taxon>
        <taxon>Fungi incertae sedis</taxon>
        <taxon>Microsporidia</taxon>
        <taxon>Nematocida</taxon>
    </lineage>
</organism>
<dbReference type="OrthoDB" id="2187939at2759"/>
<dbReference type="EMBL" id="LTDL01000040">
    <property type="protein sequence ID" value="OAG29666.1"/>
    <property type="molecule type" value="Genomic_DNA"/>
</dbReference>
<feature type="coiled-coil region" evidence="1">
    <location>
        <begin position="48"/>
        <end position="75"/>
    </location>
</feature>
<evidence type="ECO:0000313" key="2">
    <source>
        <dbReference type="EMBL" id="OAG29666.1"/>
    </source>
</evidence>
<dbReference type="Proteomes" id="UP000185944">
    <property type="component" value="Unassembled WGS sequence"/>
</dbReference>
<keyword evidence="1" id="KW-0175">Coiled coil</keyword>
<evidence type="ECO:0000313" key="3">
    <source>
        <dbReference type="Proteomes" id="UP000185944"/>
    </source>
</evidence>
<sequence>MGIKDTLNLLEREVLGNTAYYLDAKYYTIAARNQHLSRDQVSLKRAALLQARQEIDTVSQEVKEIEAEIEVLKNKTRRNVQHYTINLADLLSKVISAPRNHPHRKATLSPATYAVSFTGTRLTLPHTNARAYADLLSGLYL</sequence>